<evidence type="ECO:0000256" key="5">
    <source>
        <dbReference type="ARBA" id="ARBA00022692"/>
    </source>
</evidence>
<evidence type="ECO:0000256" key="7">
    <source>
        <dbReference type="ARBA" id="ARBA00023053"/>
    </source>
</evidence>
<evidence type="ECO:0000256" key="8">
    <source>
        <dbReference type="ARBA" id="ARBA00023065"/>
    </source>
</evidence>
<feature type="non-terminal residue" evidence="14">
    <location>
        <position position="1"/>
    </location>
</feature>
<organism evidence="14 15">
    <name type="scientific">Batillaria attramentaria</name>
    <dbReference type="NCBI Taxonomy" id="370345"/>
    <lineage>
        <taxon>Eukaryota</taxon>
        <taxon>Metazoa</taxon>
        <taxon>Spiralia</taxon>
        <taxon>Lophotrochozoa</taxon>
        <taxon>Mollusca</taxon>
        <taxon>Gastropoda</taxon>
        <taxon>Caenogastropoda</taxon>
        <taxon>Sorbeoconcha</taxon>
        <taxon>Cerithioidea</taxon>
        <taxon>Batillariidae</taxon>
        <taxon>Batillaria</taxon>
    </lineage>
</organism>
<comment type="similarity">
    <text evidence="2 11">Belongs to the sodium:solute symporter (SSF) (TC 2.A.21) family.</text>
</comment>
<dbReference type="InterPro" id="IPR038377">
    <property type="entry name" value="Na/Glc_symporter_sf"/>
</dbReference>
<protein>
    <submittedName>
        <fullName evidence="14">Uncharacterized protein</fullName>
    </submittedName>
</protein>
<sequence length="463" mass="49762">YLELRFNTPVRLLGSVLLILSTDCFSVTNLNFWGAMIGGGVVVTFYTTLGGMKAVLWTDTFQAIVMLTGLLAVIIQGSIVTGGFARAWDVASQRGRIAFDDFSADPSTRHSFWSVVVGGGTAWISLYGVNQAQVQRALSCPTVKKAKIALWLLPLFVMDILADYPSVPGIFVACVASGSLSTLSSGFNALSAVTMKDFVLPYCCPNLSDSTTTIWTRITVVMFGGITMILAYLVSQLDGVLQVAISVHGILNGPLFGLFLLGMFFPWANSVGAFVGCLSSVAFMGWIGIGAFVHKVRTATPSPLVVAGCNWTEAVTSSNLTTTLTTTVSMLNNSTASDHAISEIPAYSIYTLSYFYYDIVGGVVVVIVGLIVSFLTGYTKPSSLHPHLICPLFDVILPCLPEAVRKPLRFGVNYKKAHESEGHLDSAGRVGNFPEHGNLLETERHSSIKIKNKRPSEQNADAV</sequence>
<keyword evidence="10" id="KW-0739">Sodium transport</keyword>
<evidence type="ECO:0000256" key="1">
    <source>
        <dbReference type="ARBA" id="ARBA00004651"/>
    </source>
</evidence>
<evidence type="ECO:0000256" key="9">
    <source>
        <dbReference type="ARBA" id="ARBA00023136"/>
    </source>
</evidence>
<dbReference type="Pfam" id="PF00474">
    <property type="entry name" value="SSF"/>
    <property type="match status" value="1"/>
</dbReference>
<evidence type="ECO:0000256" key="4">
    <source>
        <dbReference type="ARBA" id="ARBA00022475"/>
    </source>
</evidence>
<dbReference type="Gene3D" id="1.20.1730.10">
    <property type="entry name" value="Sodium/glucose cotransporter"/>
    <property type="match status" value="1"/>
</dbReference>
<keyword evidence="9 13" id="KW-0472">Membrane</keyword>
<dbReference type="GO" id="GO:0022857">
    <property type="term" value="F:transmembrane transporter activity"/>
    <property type="evidence" value="ECO:0007669"/>
    <property type="project" value="UniProtKB-ARBA"/>
</dbReference>
<comment type="subcellular location">
    <subcellularLocation>
        <location evidence="1">Cell membrane</location>
        <topology evidence="1">Multi-pass membrane protein</topology>
    </subcellularLocation>
</comment>
<feature type="transmembrane region" description="Helical" evidence="13">
    <location>
        <begin position="240"/>
        <end position="264"/>
    </location>
</feature>
<name>A0ABD0LPZ3_9CAEN</name>
<reference evidence="14 15" key="1">
    <citation type="journal article" date="2023" name="Sci. Data">
        <title>Genome assembly of the Korean intertidal mud-creeper Batillaria attramentaria.</title>
        <authorList>
            <person name="Patra A.K."/>
            <person name="Ho P.T."/>
            <person name="Jun S."/>
            <person name="Lee S.J."/>
            <person name="Kim Y."/>
            <person name="Won Y.J."/>
        </authorList>
    </citation>
    <scope>NUCLEOTIDE SEQUENCE [LARGE SCALE GENOMIC DNA]</scope>
    <source>
        <strain evidence="14">Wonlab-2016</strain>
    </source>
</reference>
<dbReference type="EMBL" id="JACVVK020000031">
    <property type="protein sequence ID" value="KAK7501550.1"/>
    <property type="molecule type" value="Genomic_DNA"/>
</dbReference>
<comment type="caution">
    <text evidence="14">The sequence shown here is derived from an EMBL/GenBank/DDBJ whole genome shotgun (WGS) entry which is preliminary data.</text>
</comment>
<dbReference type="PROSITE" id="PS50283">
    <property type="entry name" value="NA_SOLUT_SYMP_3"/>
    <property type="match status" value="1"/>
</dbReference>
<evidence type="ECO:0000256" key="13">
    <source>
        <dbReference type="SAM" id="Phobius"/>
    </source>
</evidence>
<keyword evidence="15" id="KW-1185">Reference proteome</keyword>
<keyword evidence="8" id="KW-0406">Ion transport</keyword>
<dbReference type="PANTHER" id="PTHR42985">
    <property type="entry name" value="SODIUM-COUPLED MONOCARBOXYLATE TRANSPORTER"/>
    <property type="match status" value="1"/>
</dbReference>
<evidence type="ECO:0000256" key="6">
    <source>
        <dbReference type="ARBA" id="ARBA00022989"/>
    </source>
</evidence>
<feature type="transmembrane region" description="Helical" evidence="13">
    <location>
        <begin position="110"/>
        <end position="127"/>
    </location>
</feature>
<keyword evidence="7" id="KW-0915">Sodium</keyword>
<evidence type="ECO:0000313" key="14">
    <source>
        <dbReference type="EMBL" id="KAK7501550.1"/>
    </source>
</evidence>
<feature type="transmembrane region" description="Helical" evidence="13">
    <location>
        <begin position="214"/>
        <end position="234"/>
    </location>
</feature>
<feature type="transmembrane region" description="Helical" evidence="13">
    <location>
        <begin position="354"/>
        <end position="375"/>
    </location>
</feature>
<evidence type="ECO:0000256" key="10">
    <source>
        <dbReference type="ARBA" id="ARBA00023201"/>
    </source>
</evidence>
<evidence type="ECO:0000256" key="12">
    <source>
        <dbReference type="SAM" id="MobiDB-lite"/>
    </source>
</evidence>
<feature type="region of interest" description="Disordered" evidence="12">
    <location>
        <begin position="444"/>
        <end position="463"/>
    </location>
</feature>
<feature type="transmembrane region" description="Helical" evidence="13">
    <location>
        <begin position="61"/>
        <end position="85"/>
    </location>
</feature>
<evidence type="ECO:0000256" key="3">
    <source>
        <dbReference type="ARBA" id="ARBA00022448"/>
    </source>
</evidence>
<evidence type="ECO:0000313" key="15">
    <source>
        <dbReference type="Proteomes" id="UP001519460"/>
    </source>
</evidence>
<feature type="transmembrane region" description="Helical" evidence="13">
    <location>
        <begin position="271"/>
        <end position="293"/>
    </location>
</feature>
<dbReference type="GO" id="GO:0005886">
    <property type="term" value="C:plasma membrane"/>
    <property type="evidence" value="ECO:0007669"/>
    <property type="project" value="UniProtKB-SubCell"/>
</dbReference>
<dbReference type="PANTHER" id="PTHR42985:SF40">
    <property type="entry name" value="LD47995P-RELATED"/>
    <property type="match status" value="1"/>
</dbReference>
<feature type="transmembrane region" description="Helical" evidence="13">
    <location>
        <begin position="148"/>
        <end position="164"/>
    </location>
</feature>
<gene>
    <name evidence="14" type="ORF">BaRGS_00007354</name>
</gene>
<evidence type="ECO:0000256" key="2">
    <source>
        <dbReference type="ARBA" id="ARBA00006434"/>
    </source>
</evidence>
<proteinExistence type="inferred from homology"/>
<keyword evidence="3" id="KW-0813">Transport</keyword>
<dbReference type="InterPro" id="IPR001734">
    <property type="entry name" value="Na/solute_symporter"/>
</dbReference>
<dbReference type="GO" id="GO:0006814">
    <property type="term" value="P:sodium ion transport"/>
    <property type="evidence" value="ECO:0007669"/>
    <property type="project" value="UniProtKB-KW"/>
</dbReference>
<dbReference type="InterPro" id="IPR051163">
    <property type="entry name" value="Sodium:Solute_Symporter_SSF"/>
</dbReference>
<keyword evidence="6 13" id="KW-1133">Transmembrane helix</keyword>
<evidence type="ECO:0000256" key="11">
    <source>
        <dbReference type="RuleBase" id="RU362091"/>
    </source>
</evidence>
<keyword evidence="4" id="KW-1003">Cell membrane</keyword>
<dbReference type="Proteomes" id="UP001519460">
    <property type="component" value="Unassembled WGS sequence"/>
</dbReference>
<accession>A0ABD0LPZ3</accession>
<dbReference type="AlphaFoldDB" id="A0ABD0LPZ3"/>
<feature type="transmembrane region" description="Helical" evidence="13">
    <location>
        <begin position="30"/>
        <end position="49"/>
    </location>
</feature>
<keyword evidence="5 13" id="KW-0812">Transmembrane</keyword>